<gene>
    <name evidence="2" type="ORF">B0J11DRAFT_509367</name>
</gene>
<protein>
    <submittedName>
        <fullName evidence="2">Uncharacterized protein</fullName>
    </submittedName>
</protein>
<evidence type="ECO:0000313" key="3">
    <source>
        <dbReference type="Proteomes" id="UP000700596"/>
    </source>
</evidence>
<dbReference type="EMBL" id="JAGMWT010000013">
    <property type="protein sequence ID" value="KAH7117663.1"/>
    <property type="molecule type" value="Genomic_DNA"/>
</dbReference>
<name>A0A9P9IDI2_9PLEO</name>
<keyword evidence="3" id="KW-1185">Reference proteome</keyword>
<comment type="caution">
    <text evidence="2">The sequence shown here is derived from an EMBL/GenBank/DDBJ whole genome shotgun (WGS) entry which is preliminary data.</text>
</comment>
<proteinExistence type="predicted"/>
<dbReference type="OrthoDB" id="2564527at2759"/>
<reference evidence="2" key="1">
    <citation type="journal article" date="2021" name="Nat. Commun.">
        <title>Genetic determinants of endophytism in the Arabidopsis root mycobiome.</title>
        <authorList>
            <person name="Mesny F."/>
            <person name="Miyauchi S."/>
            <person name="Thiergart T."/>
            <person name="Pickel B."/>
            <person name="Atanasova L."/>
            <person name="Karlsson M."/>
            <person name="Huettel B."/>
            <person name="Barry K.W."/>
            <person name="Haridas S."/>
            <person name="Chen C."/>
            <person name="Bauer D."/>
            <person name="Andreopoulos W."/>
            <person name="Pangilinan J."/>
            <person name="LaButti K."/>
            <person name="Riley R."/>
            <person name="Lipzen A."/>
            <person name="Clum A."/>
            <person name="Drula E."/>
            <person name="Henrissat B."/>
            <person name="Kohler A."/>
            <person name="Grigoriev I.V."/>
            <person name="Martin F.M."/>
            <person name="Hacquard S."/>
        </authorList>
    </citation>
    <scope>NUCLEOTIDE SEQUENCE</scope>
    <source>
        <strain evidence="2">MPI-CAGE-CH-0243</strain>
    </source>
</reference>
<accession>A0A9P9IDI2</accession>
<evidence type="ECO:0000256" key="1">
    <source>
        <dbReference type="SAM" id="MobiDB-lite"/>
    </source>
</evidence>
<dbReference type="AlphaFoldDB" id="A0A9P9IDI2"/>
<dbReference type="GO" id="GO:0016799">
    <property type="term" value="F:hydrolase activity, hydrolyzing N-glycosyl compounds"/>
    <property type="evidence" value="ECO:0007669"/>
    <property type="project" value="InterPro"/>
</dbReference>
<dbReference type="Gene3D" id="3.90.245.10">
    <property type="entry name" value="Ribonucleoside hydrolase-like"/>
    <property type="match status" value="1"/>
</dbReference>
<dbReference type="Proteomes" id="UP000700596">
    <property type="component" value="Unassembled WGS sequence"/>
</dbReference>
<dbReference type="InterPro" id="IPR036452">
    <property type="entry name" value="Ribo_hydro-like"/>
</dbReference>
<organism evidence="2 3">
    <name type="scientific">Dendryphion nanum</name>
    <dbReference type="NCBI Taxonomy" id="256645"/>
    <lineage>
        <taxon>Eukaryota</taxon>
        <taxon>Fungi</taxon>
        <taxon>Dikarya</taxon>
        <taxon>Ascomycota</taxon>
        <taxon>Pezizomycotina</taxon>
        <taxon>Dothideomycetes</taxon>
        <taxon>Pleosporomycetidae</taxon>
        <taxon>Pleosporales</taxon>
        <taxon>Torulaceae</taxon>
        <taxon>Dendryphion</taxon>
    </lineage>
</organism>
<feature type="compositionally biased region" description="Polar residues" evidence="1">
    <location>
        <begin position="1"/>
        <end position="14"/>
    </location>
</feature>
<evidence type="ECO:0000313" key="2">
    <source>
        <dbReference type="EMBL" id="KAH7117663.1"/>
    </source>
</evidence>
<feature type="region of interest" description="Disordered" evidence="1">
    <location>
        <begin position="1"/>
        <end position="30"/>
    </location>
</feature>
<sequence length="800" mass="93198">MSESLARNHVQASGNPPAEMDEWRGPGNPSWDADEGTINSTALNDWNLNEIKLQKEISDIDALTVQGYDLKAKQYTEKKAYHVLQVAFWLRMKQYRAERARWKRNRRQNDKKLNRMKFLYDRFWERGCLDYRRKLEGLRQKPLVFIFTDIFHDTDDTAAHAQAIGDWIEDKADVAGISINLEPQEDRAQATLWSWFHSGVDVSGLNVMWGSNGFDPPKEHARKDFEFRYLKDLSQTNPSGNLNWESFRQSLVNLTWDQHPLHLTWKEELTTRMVNQKEQAPVQTQFGWTTLRQAKHDERKIRIVSLASMFDIALLIKFDKELFADVVSEIHIQGGVLYNEEGVPVPDPGAMNNKFALKHAEVVYSFLQEHKSRITCVVQDKNMAYATASSWEEFQKCMTVAHHSPRAHAVQSYLDLASGQLRDYFWDTLDAETQCRKDLIPEWYINQRTFLTTLEFVDLVMKNDGFCDFLRPHTLLPKLLDEDRVEENGIIHEIANENLDATKREMKLKNARSKLTSRSLNYIINTLNYTQEYAKELSENYHLMNTIILETAYSTAVANWFSTFFIELLRKPFMCKENPLDNAYFKHEGFTIKLDVRKKLKEFAIDGEINKALENSNPFLSFLWDSYDTIFLLQHWCEALGHDKSNSGPYNKERFIEQVDSGIQVQMECLKTLQAQFQEHGLIEFQNKYMYHRDPNTIDRSARDFPEQWKIKLYEVLESKVSVVLYDPITYLGVTNDVNSDVGFCPYGKHLGSRTYTMELNSTTKEGTKKVMLDRLRRWSQIQNASGSKGRPVHGADLLK</sequence>